<gene>
    <name evidence="1" type="ORF">Sradi_6882300</name>
</gene>
<dbReference type="AlphaFoldDB" id="A0AAW2JIM5"/>
<reference evidence="1" key="2">
    <citation type="journal article" date="2024" name="Plant">
        <title>Genomic evolution and insights into agronomic trait innovations of Sesamum species.</title>
        <authorList>
            <person name="Miao H."/>
            <person name="Wang L."/>
            <person name="Qu L."/>
            <person name="Liu H."/>
            <person name="Sun Y."/>
            <person name="Le M."/>
            <person name="Wang Q."/>
            <person name="Wei S."/>
            <person name="Zheng Y."/>
            <person name="Lin W."/>
            <person name="Duan Y."/>
            <person name="Cao H."/>
            <person name="Xiong S."/>
            <person name="Wang X."/>
            <person name="Wei L."/>
            <person name="Li C."/>
            <person name="Ma Q."/>
            <person name="Ju M."/>
            <person name="Zhao R."/>
            <person name="Li G."/>
            <person name="Mu C."/>
            <person name="Tian Q."/>
            <person name="Mei H."/>
            <person name="Zhang T."/>
            <person name="Gao T."/>
            <person name="Zhang H."/>
        </authorList>
    </citation>
    <scope>NUCLEOTIDE SEQUENCE</scope>
    <source>
        <strain evidence="1">G02</strain>
    </source>
</reference>
<protein>
    <submittedName>
        <fullName evidence="1">Uncharacterized protein</fullName>
    </submittedName>
</protein>
<sequence>MRQNVRRRNLFSYSINDCGHNFLEHSLISKRIGGYLCHVMTGDGSSLHRWTLTALDKAYDDYVCDTVTSLTGPRYRHRKHVTIVVPQV</sequence>
<organism evidence="1">
    <name type="scientific">Sesamum radiatum</name>
    <name type="common">Black benniseed</name>
    <dbReference type="NCBI Taxonomy" id="300843"/>
    <lineage>
        <taxon>Eukaryota</taxon>
        <taxon>Viridiplantae</taxon>
        <taxon>Streptophyta</taxon>
        <taxon>Embryophyta</taxon>
        <taxon>Tracheophyta</taxon>
        <taxon>Spermatophyta</taxon>
        <taxon>Magnoliopsida</taxon>
        <taxon>eudicotyledons</taxon>
        <taxon>Gunneridae</taxon>
        <taxon>Pentapetalae</taxon>
        <taxon>asterids</taxon>
        <taxon>lamiids</taxon>
        <taxon>Lamiales</taxon>
        <taxon>Pedaliaceae</taxon>
        <taxon>Sesamum</taxon>
    </lineage>
</organism>
<proteinExistence type="predicted"/>
<reference evidence="1" key="1">
    <citation type="submission" date="2020-06" db="EMBL/GenBank/DDBJ databases">
        <authorList>
            <person name="Li T."/>
            <person name="Hu X."/>
            <person name="Zhang T."/>
            <person name="Song X."/>
            <person name="Zhang H."/>
            <person name="Dai N."/>
            <person name="Sheng W."/>
            <person name="Hou X."/>
            <person name="Wei L."/>
        </authorList>
    </citation>
    <scope>NUCLEOTIDE SEQUENCE</scope>
    <source>
        <strain evidence="1">G02</strain>
        <tissue evidence="1">Leaf</tissue>
    </source>
</reference>
<dbReference type="EMBL" id="JACGWJ010000157">
    <property type="protein sequence ID" value="KAL0294541.1"/>
    <property type="molecule type" value="Genomic_DNA"/>
</dbReference>
<comment type="caution">
    <text evidence="1">The sequence shown here is derived from an EMBL/GenBank/DDBJ whole genome shotgun (WGS) entry which is preliminary data.</text>
</comment>
<accession>A0AAW2JIM5</accession>
<name>A0AAW2JIM5_SESRA</name>
<evidence type="ECO:0000313" key="1">
    <source>
        <dbReference type="EMBL" id="KAL0294541.1"/>
    </source>
</evidence>